<evidence type="ECO:0000256" key="5">
    <source>
        <dbReference type="ARBA" id="ARBA00022884"/>
    </source>
</evidence>
<sequence length="112" mass="12848">MLPRKYRLGKNKNFSRVFKDGSFTKGKIISLKKFNNNLLFARVGFVVGQKVAKKSVDRVKVKRRLSSIIERLVGEINDGVDVIILPTSDVVSQKYEEIEKELRDLLKKAKIL</sequence>
<dbReference type="SUPFAM" id="SSF54211">
    <property type="entry name" value="Ribosomal protein S5 domain 2-like"/>
    <property type="match status" value="1"/>
</dbReference>
<evidence type="ECO:0000256" key="6">
    <source>
        <dbReference type="HAMAP-Rule" id="MF_00227"/>
    </source>
</evidence>
<dbReference type="InterPro" id="IPR000100">
    <property type="entry name" value="RNase_P"/>
</dbReference>
<evidence type="ECO:0000256" key="2">
    <source>
        <dbReference type="ARBA" id="ARBA00022722"/>
    </source>
</evidence>
<gene>
    <name evidence="6" type="primary">rnpA</name>
    <name evidence="8" type="ORF">A2827_02630</name>
</gene>
<dbReference type="AlphaFoldDB" id="A0A1G2H6K1"/>
<dbReference type="STRING" id="1802158.A2827_02630"/>
<comment type="catalytic activity">
    <reaction evidence="6">
        <text>Endonucleolytic cleavage of RNA, removing 5'-extranucleotides from tRNA precursor.</text>
        <dbReference type="EC" id="3.1.26.5"/>
    </reaction>
</comment>
<comment type="similarity">
    <text evidence="6">Belongs to the RnpA family.</text>
</comment>
<keyword evidence="2 6" id="KW-0540">Nuclease</keyword>
<evidence type="ECO:0000256" key="7">
    <source>
        <dbReference type="NCBIfam" id="TIGR00188"/>
    </source>
</evidence>
<keyword evidence="3 6" id="KW-0255">Endonuclease</keyword>
<dbReference type="Gene3D" id="3.30.230.10">
    <property type="match status" value="1"/>
</dbReference>
<comment type="caution">
    <text evidence="8">The sequence shown here is derived from an EMBL/GenBank/DDBJ whole genome shotgun (WGS) entry which is preliminary data.</text>
</comment>
<keyword evidence="5 6" id="KW-0694">RNA-binding</keyword>
<evidence type="ECO:0000313" key="9">
    <source>
        <dbReference type="Proteomes" id="UP000177932"/>
    </source>
</evidence>
<dbReference type="GO" id="GO:0042781">
    <property type="term" value="F:3'-tRNA processing endoribonuclease activity"/>
    <property type="evidence" value="ECO:0007669"/>
    <property type="project" value="TreeGrafter"/>
</dbReference>
<dbReference type="HAMAP" id="MF_00227">
    <property type="entry name" value="RNase_P"/>
    <property type="match status" value="1"/>
</dbReference>
<dbReference type="GO" id="GO:0001682">
    <property type="term" value="P:tRNA 5'-leader removal"/>
    <property type="evidence" value="ECO:0007669"/>
    <property type="project" value="UniProtKB-UniRule"/>
</dbReference>
<dbReference type="GO" id="GO:0004526">
    <property type="term" value="F:ribonuclease P activity"/>
    <property type="evidence" value="ECO:0007669"/>
    <property type="project" value="UniProtKB-UniRule"/>
</dbReference>
<evidence type="ECO:0000256" key="4">
    <source>
        <dbReference type="ARBA" id="ARBA00022801"/>
    </source>
</evidence>
<dbReference type="GO" id="GO:0030677">
    <property type="term" value="C:ribonuclease P complex"/>
    <property type="evidence" value="ECO:0007669"/>
    <property type="project" value="TreeGrafter"/>
</dbReference>
<reference evidence="8 9" key="1">
    <citation type="journal article" date="2016" name="Nat. Commun.">
        <title>Thousands of microbial genomes shed light on interconnected biogeochemical processes in an aquifer system.</title>
        <authorList>
            <person name="Anantharaman K."/>
            <person name="Brown C.T."/>
            <person name="Hug L.A."/>
            <person name="Sharon I."/>
            <person name="Castelle C.J."/>
            <person name="Probst A.J."/>
            <person name="Thomas B.C."/>
            <person name="Singh A."/>
            <person name="Wilkins M.J."/>
            <person name="Karaoz U."/>
            <person name="Brodie E.L."/>
            <person name="Williams K.H."/>
            <person name="Hubbard S.S."/>
            <person name="Banfield J.F."/>
        </authorList>
    </citation>
    <scope>NUCLEOTIDE SEQUENCE [LARGE SCALE GENOMIC DNA]</scope>
</reference>
<dbReference type="PANTHER" id="PTHR33992:SF1">
    <property type="entry name" value="RIBONUCLEASE P PROTEIN COMPONENT"/>
    <property type="match status" value="1"/>
</dbReference>
<dbReference type="NCBIfam" id="TIGR00188">
    <property type="entry name" value="rnpA"/>
    <property type="match status" value="1"/>
</dbReference>
<keyword evidence="1 6" id="KW-0819">tRNA processing</keyword>
<accession>A0A1G2H6K1</accession>
<proteinExistence type="inferred from homology"/>
<comment type="subunit">
    <text evidence="6">Consists of a catalytic RNA component (M1 or rnpB) and a protein subunit.</text>
</comment>
<keyword evidence="4 6" id="KW-0378">Hydrolase</keyword>
<evidence type="ECO:0000256" key="3">
    <source>
        <dbReference type="ARBA" id="ARBA00022759"/>
    </source>
</evidence>
<evidence type="ECO:0000256" key="1">
    <source>
        <dbReference type="ARBA" id="ARBA00022694"/>
    </source>
</evidence>
<evidence type="ECO:0000313" key="8">
    <source>
        <dbReference type="EMBL" id="OGZ58097.1"/>
    </source>
</evidence>
<dbReference type="Proteomes" id="UP000177932">
    <property type="component" value="Unassembled WGS sequence"/>
</dbReference>
<dbReference type="InterPro" id="IPR020568">
    <property type="entry name" value="Ribosomal_Su5_D2-typ_SF"/>
</dbReference>
<dbReference type="PANTHER" id="PTHR33992">
    <property type="entry name" value="RIBONUCLEASE P PROTEIN COMPONENT"/>
    <property type="match status" value="1"/>
</dbReference>
<dbReference type="EMBL" id="MHOD01000014">
    <property type="protein sequence ID" value="OGZ58097.1"/>
    <property type="molecule type" value="Genomic_DNA"/>
</dbReference>
<comment type="function">
    <text evidence="6">RNaseP catalyzes the removal of the 5'-leader sequence from pre-tRNA to produce the mature 5'-terminus. It can also cleave other RNA substrates such as 4.5S RNA. The protein component plays an auxiliary but essential role in vivo by binding to the 5'-leader sequence and broadening the substrate specificity of the ribozyme.</text>
</comment>
<dbReference type="GO" id="GO:0000049">
    <property type="term" value="F:tRNA binding"/>
    <property type="evidence" value="ECO:0007669"/>
    <property type="project" value="UniProtKB-UniRule"/>
</dbReference>
<organism evidence="8 9">
    <name type="scientific">Candidatus Spechtbacteria bacterium RIFCSPHIGHO2_01_FULL_43_30</name>
    <dbReference type="NCBI Taxonomy" id="1802158"/>
    <lineage>
        <taxon>Bacteria</taxon>
        <taxon>Candidatus Spechtiibacteriota</taxon>
    </lineage>
</organism>
<protein>
    <recommendedName>
        <fullName evidence="6 7">Ribonuclease P protein component</fullName>
        <shortName evidence="6">RNase P protein</shortName>
        <shortName evidence="6">RNaseP protein</shortName>
        <ecNumber evidence="6 7">3.1.26.5</ecNumber>
    </recommendedName>
    <alternativeName>
        <fullName evidence="6">Protein C5</fullName>
    </alternativeName>
</protein>
<name>A0A1G2H6K1_9BACT</name>
<dbReference type="EC" id="3.1.26.5" evidence="6 7"/>
<dbReference type="Pfam" id="PF00825">
    <property type="entry name" value="Ribonuclease_P"/>
    <property type="match status" value="1"/>
</dbReference>
<dbReference type="InterPro" id="IPR014721">
    <property type="entry name" value="Ribsml_uS5_D2-typ_fold_subgr"/>
</dbReference>